<reference evidence="2 3" key="1">
    <citation type="journal article" date="2012" name="Proc. Natl. Acad. Sci. U.S.A.">
        <title>Genome streamlining and chemical defense in a coral reef symbiosis.</title>
        <authorList>
            <person name="Kwan J.C."/>
            <person name="Donia M.S."/>
            <person name="Han A.W."/>
            <person name="Hirose E."/>
            <person name="Haygood M.G."/>
            <person name="Schmidt E.W."/>
        </authorList>
    </citation>
    <scope>NUCLEOTIDE SEQUENCE [LARGE SCALE GENOMIC DNA]</scope>
    <source>
        <strain evidence="2 3">L2</strain>
    </source>
</reference>
<keyword evidence="3" id="KW-1185">Reference proteome</keyword>
<gene>
    <name evidence="2" type="ORF">A1OE_1454</name>
</gene>
<evidence type="ECO:0000256" key="1">
    <source>
        <dbReference type="SAM" id="Phobius"/>
    </source>
</evidence>
<keyword evidence="1" id="KW-0472">Membrane</keyword>
<dbReference type="Proteomes" id="UP000010077">
    <property type="component" value="Chromosome"/>
</dbReference>
<organism evidence="2 3">
    <name type="scientific">Candidatus Endolissoclinum faulkneri L2</name>
    <dbReference type="NCBI Taxonomy" id="1193729"/>
    <lineage>
        <taxon>Bacteria</taxon>
        <taxon>Pseudomonadati</taxon>
        <taxon>Pseudomonadota</taxon>
        <taxon>Alphaproteobacteria</taxon>
        <taxon>Rhodospirillales</taxon>
        <taxon>Rhodospirillaceae</taxon>
        <taxon>Candidatus Endolissoclinum</taxon>
    </lineage>
</organism>
<dbReference type="HOGENOM" id="CLU_3267283_0_0_5"/>
<sequence length="41" mass="4830">MLITNSLILNLLSSFYLYKTINQLTIGWEILLFTCLNFIFT</sequence>
<evidence type="ECO:0000313" key="2">
    <source>
        <dbReference type="EMBL" id="AFX99623.1"/>
    </source>
</evidence>
<dbReference type="EMBL" id="CP003539">
    <property type="protein sequence ID" value="AFX99623.1"/>
    <property type="molecule type" value="Genomic_DNA"/>
</dbReference>
<keyword evidence="1" id="KW-1133">Transmembrane helix</keyword>
<keyword evidence="1" id="KW-0812">Transmembrane</keyword>
<protein>
    <submittedName>
        <fullName evidence="2">Uncharacterized protein</fullName>
    </submittedName>
</protein>
<feature type="transmembrane region" description="Helical" evidence="1">
    <location>
        <begin position="20"/>
        <end position="40"/>
    </location>
</feature>
<accession>K7Z639</accession>
<name>K7Z639_9PROT</name>
<dbReference type="AlphaFoldDB" id="K7Z639"/>
<proteinExistence type="predicted"/>
<dbReference type="KEGG" id="thal:A1OE_1454"/>
<evidence type="ECO:0000313" key="3">
    <source>
        <dbReference type="Proteomes" id="UP000010077"/>
    </source>
</evidence>